<evidence type="ECO:0000256" key="1">
    <source>
        <dbReference type="ARBA" id="ARBA00009235"/>
    </source>
</evidence>
<protein>
    <submittedName>
        <fullName evidence="3">6-phospho-3-hexuloisomerase</fullName>
    </submittedName>
</protein>
<organism evidence="3 4">
    <name type="scientific">Methanothermobacter tenebrarum</name>
    <dbReference type="NCBI Taxonomy" id="680118"/>
    <lineage>
        <taxon>Archaea</taxon>
        <taxon>Methanobacteriati</taxon>
        <taxon>Methanobacteriota</taxon>
        <taxon>Methanomada group</taxon>
        <taxon>Methanobacteria</taxon>
        <taxon>Methanobacteriales</taxon>
        <taxon>Methanobacteriaceae</taxon>
        <taxon>Methanothermobacter</taxon>
    </lineage>
</organism>
<dbReference type="SUPFAM" id="SSF53697">
    <property type="entry name" value="SIS domain"/>
    <property type="match status" value="1"/>
</dbReference>
<name>A0ABM7YDQ9_9EURY</name>
<sequence length="184" mass="20421">MPLRTVEKITEHARRVAERINKKDIDNIIELLTKSESIFILGSGRSRLVGEEFAMRLAQLGLNVHVIGDSTTITPKKDDLIIIISSSGDTKSIITETRRLKNKGARIIGVTANPKSPLAKLSNTIIDVGPWRDYKKEIKTGKEDNITPLGTLYEDTSLLILDGIISELMTKLGKTEKDLAKAHY</sequence>
<dbReference type="InterPro" id="IPR017552">
    <property type="entry name" value="PHI/rmpB"/>
</dbReference>
<comment type="similarity">
    <text evidence="1">Belongs to the SIS family. PHI subfamily.</text>
</comment>
<dbReference type="PANTHER" id="PTHR43443">
    <property type="entry name" value="3-HEXULOSE-6-PHOSPHATE ISOMERASE"/>
    <property type="match status" value="1"/>
</dbReference>
<keyword evidence="4" id="KW-1185">Reference proteome</keyword>
<evidence type="ECO:0000313" key="4">
    <source>
        <dbReference type="Proteomes" id="UP000831817"/>
    </source>
</evidence>
<dbReference type="PROSITE" id="PS51464">
    <property type="entry name" value="SIS"/>
    <property type="match status" value="1"/>
</dbReference>
<gene>
    <name evidence="3" type="ORF">MTTB_08920</name>
</gene>
<dbReference type="InterPro" id="IPR046348">
    <property type="entry name" value="SIS_dom_sf"/>
</dbReference>
<dbReference type="RefSeq" id="WP_248563861.1">
    <property type="nucleotide sequence ID" value="NZ_AP025698.1"/>
</dbReference>
<feature type="domain" description="SIS" evidence="2">
    <location>
        <begin position="28"/>
        <end position="174"/>
    </location>
</feature>
<dbReference type="Pfam" id="PF01380">
    <property type="entry name" value="SIS"/>
    <property type="match status" value="1"/>
</dbReference>
<dbReference type="GeneID" id="71965409"/>
<dbReference type="InterPro" id="IPR001347">
    <property type="entry name" value="SIS_dom"/>
</dbReference>
<evidence type="ECO:0000313" key="3">
    <source>
        <dbReference type="EMBL" id="BDH79513.1"/>
    </source>
</evidence>
<dbReference type="EMBL" id="AP025698">
    <property type="protein sequence ID" value="BDH79513.1"/>
    <property type="molecule type" value="Genomic_DNA"/>
</dbReference>
<dbReference type="PANTHER" id="PTHR43443:SF1">
    <property type="entry name" value="3-HEXULOSE-6-PHOSPHATE ISOMERASE"/>
    <property type="match status" value="1"/>
</dbReference>
<reference evidence="3 4" key="1">
    <citation type="submission" date="2022-04" db="EMBL/GenBank/DDBJ databases">
        <title>Complete genome of Methanothermobacter tenebrarum strain RMAS.</title>
        <authorList>
            <person name="Nakamura K."/>
            <person name="Oshima K."/>
            <person name="Hattori M."/>
            <person name="Kamagata Y."/>
            <person name="Takamizawa K."/>
        </authorList>
    </citation>
    <scope>NUCLEOTIDE SEQUENCE [LARGE SCALE GENOMIC DNA]</scope>
    <source>
        <strain evidence="3 4">RMAS</strain>
    </source>
</reference>
<evidence type="ECO:0000259" key="2">
    <source>
        <dbReference type="PROSITE" id="PS51464"/>
    </source>
</evidence>
<dbReference type="Gene3D" id="3.40.50.10490">
    <property type="entry name" value="Glucose-6-phosphate isomerase like protein, domain 1"/>
    <property type="match status" value="1"/>
</dbReference>
<accession>A0ABM7YDQ9</accession>
<dbReference type="Proteomes" id="UP000831817">
    <property type="component" value="Chromosome"/>
</dbReference>
<proteinExistence type="inferred from homology"/>